<dbReference type="OrthoDB" id="5801062at2759"/>
<dbReference type="GO" id="GO:0016787">
    <property type="term" value="F:hydrolase activity"/>
    <property type="evidence" value="ECO:0007669"/>
    <property type="project" value="UniProtKB-KW"/>
</dbReference>
<keyword evidence="11" id="KW-0498">Mitosis</keyword>
<keyword evidence="10" id="KW-0227">DNA damage</keyword>
<dbReference type="Pfam" id="PF10482">
    <property type="entry name" value="CtIP_N"/>
    <property type="match status" value="1"/>
</dbReference>
<evidence type="ECO:0000313" key="24">
    <source>
        <dbReference type="EMBL" id="NXN94910.1"/>
    </source>
</evidence>
<name>A0A7L1N518_RHICY</name>
<dbReference type="GO" id="GO:0004519">
    <property type="term" value="F:endonuclease activity"/>
    <property type="evidence" value="ECO:0007669"/>
    <property type="project" value="UniProtKB-KW"/>
</dbReference>
<evidence type="ECO:0000256" key="19">
    <source>
        <dbReference type="ARBA" id="ARBA00023306"/>
    </source>
</evidence>
<gene>
    <name evidence="24" type="primary">Rbbp8</name>
    <name evidence="24" type="ORF">RHICYA_R13838</name>
</gene>
<feature type="coiled-coil region" evidence="20">
    <location>
        <begin position="29"/>
        <end position="84"/>
    </location>
</feature>
<feature type="region of interest" description="Disordered" evidence="21">
    <location>
        <begin position="180"/>
        <end position="208"/>
    </location>
</feature>
<dbReference type="PANTHER" id="PTHR15107:SF4">
    <property type="entry name" value="DNA ENDONUCLEASE RBBP8"/>
    <property type="match status" value="1"/>
</dbReference>
<accession>A0A7L1N518</accession>
<feature type="region of interest" description="Disordered" evidence="21">
    <location>
        <begin position="745"/>
        <end position="793"/>
    </location>
</feature>
<feature type="coiled-coil region" evidence="20">
    <location>
        <begin position="111"/>
        <end position="159"/>
    </location>
</feature>
<dbReference type="GO" id="GO:0051301">
    <property type="term" value="P:cell division"/>
    <property type="evidence" value="ECO:0007669"/>
    <property type="project" value="UniProtKB-KW"/>
</dbReference>
<evidence type="ECO:0000259" key="22">
    <source>
        <dbReference type="Pfam" id="PF08573"/>
    </source>
</evidence>
<dbReference type="InterPro" id="IPR033316">
    <property type="entry name" value="RBBP8-like"/>
</dbReference>
<feature type="compositionally biased region" description="Basic and acidic residues" evidence="21">
    <location>
        <begin position="470"/>
        <end position="483"/>
    </location>
</feature>
<feature type="region of interest" description="Disordered" evidence="21">
    <location>
        <begin position="590"/>
        <end position="619"/>
    </location>
</feature>
<keyword evidence="9 24" id="KW-0255">Endonuclease</keyword>
<keyword evidence="6" id="KW-0597">Phosphoprotein</keyword>
<keyword evidence="8" id="KW-0540">Nuclease</keyword>
<evidence type="ECO:0000256" key="11">
    <source>
        <dbReference type="ARBA" id="ARBA00022776"/>
    </source>
</evidence>
<feature type="compositionally biased region" description="Basic and acidic residues" evidence="21">
    <location>
        <begin position="783"/>
        <end position="792"/>
    </location>
</feature>
<feature type="non-terminal residue" evidence="24">
    <location>
        <position position="1"/>
    </location>
</feature>
<dbReference type="EMBL" id="VXBP01003093">
    <property type="protein sequence ID" value="NXN94910.1"/>
    <property type="molecule type" value="Genomic_DNA"/>
</dbReference>
<evidence type="ECO:0000256" key="12">
    <source>
        <dbReference type="ARBA" id="ARBA00022801"/>
    </source>
</evidence>
<keyword evidence="15" id="KW-0238">DNA-binding</keyword>
<feature type="non-terminal residue" evidence="24">
    <location>
        <position position="917"/>
    </location>
</feature>
<dbReference type="Pfam" id="PF08573">
    <property type="entry name" value="SAE2"/>
    <property type="match status" value="1"/>
</dbReference>
<dbReference type="InterPro" id="IPR019518">
    <property type="entry name" value="CtIP_N"/>
</dbReference>
<keyword evidence="17" id="KW-0539">Nucleus</keyword>
<evidence type="ECO:0000256" key="14">
    <source>
        <dbReference type="ARBA" id="ARBA00023054"/>
    </source>
</evidence>
<evidence type="ECO:0000256" key="10">
    <source>
        <dbReference type="ARBA" id="ARBA00022763"/>
    </source>
</evidence>
<feature type="region of interest" description="Disordered" evidence="21">
    <location>
        <begin position="271"/>
        <end position="331"/>
    </location>
</feature>
<evidence type="ECO:0000313" key="25">
    <source>
        <dbReference type="Proteomes" id="UP000565785"/>
    </source>
</evidence>
<feature type="domain" description="DNA endonuclease activator Ctp1 C-terminal" evidence="22">
    <location>
        <begin position="847"/>
        <end position="880"/>
    </location>
</feature>
<evidence type="ECO:0000256" key="2">
    <source>
        <dbReference type="ARBA" id="ARBA00004286"/>
    </source>
</evidence>
<dbReference type="AlphaFoldDB" id="A0A7L1N518"/>
<feature type="compositionally biased region" description="Basic and acidic residues" evidence="21">
    <location>
        <begin position="758"/>
        <end position="771"/>
    </location>
</feature>
<evidence type="ECO:0000256" key="6">
    <source>
        <dbReference type="ARBA" id="ARBA00022553"/>
    </source>
</evidence>
<keyword evidence="19" id="KW-0131">Cell cycle</keyword>
<comment type="caution">
    <text evidence="24">The sequence shown here is derived from an EMBL/GenBank/DDBJ whole genome shotgun (WGS) entry which is preliminary data.</text>
</comment>
<dbReference type="GO" id="GO:0051321">
    <property type="term" value="P:meiotic cell cycle"/>
    <property type="evidence" value="ECO:0007669"/>
    <property type="project" value="UniProtKB-KW"/>
</dbReference>
<feature type="compositionally biased region" description="Basic and acidic residues" evidence="21">
    <location>
        <begin position="280"/>
        <end position="294"/>
    </location>
</feature>
<sequence length="917" mass="101810">MNACGGSCGSPSSAEPTGDFFKELWSKLKECHDKEVQGLQMKISKLKKERCMDAERLEEFYTKNQQLREQQKALHDTIKVLEDRLRAGLCDRCAVTEEHMRKKQQEFESIRQQNLKLITELMNERNSLQDENKKITEQFQQLQKELAEQKQQEVEIEGVIPDSPVLTSFSVVSRMRRKRESRHIRYTEHSPPELELPGSSREPGGIPLYSTQVSSPHGEEVLVADTCDPQLSPVPSKARAGSYVAPKPSFNLAAVVAETIGLAVQEDSAVSQAQENLQSEDSRKSLAPELRTDDSFGLSDPSQNTPPRVDWDSQAASPVFGAPSSVKNNPSAGRAPCVVDAGLKPNLKANLFNSPSCSRSHQSRSKSDDVAFVAPLNLGVEGSSVISQASASRQLVVKKHVNEAAGCVGSACAAKSAASRGDFLLVHQKQLEGRCAKRKKAEDEHAVSCEKTSFNKENSVPLQAGAQHANGEHTADKPLDLSDRFSGALGQDKKQGSEETCKARLKQVTLHDISQLGKPVLEGASPLRSADSVSCLLGRVLQEEPFVQEAAPGKTFPDTKRQLQVKDVAPLFRISPLPSTEQLLGDMKVAGGHLPNRKKTRTGLGEAEPASVLQPNPCRLSKNKALQNEQDRGDNPPLENLQWSIDPGADLSQYKMDVTVIDTKVNLSERAAAGGEAVDTDYTYINESVLLKMQSQEQVQDSSARHSLGLLLRVSFGFFVLLLVGGEKRLNDTFTEMFDRTTHEEYESCLPEDSPPACDEREMTPEGEQDKGATPPASKRLKKREDRQDKAKQKAFVEPYFKSDERKSTVLDFPHIEVVRKKEERRKLLGHTCKECEIYYAGIPEEEREKKLAACSRHRVRYIPPSTPENFWEVGFPSTQTCVERGYVKEDLAPCQRPKRRQPYAMIFSPKGKEQKT</sequence>
<evidence type="ECO:0000256" key="7">
    <source>
        <dbReference type="ARBA" id="ARBA00022618"/>
    </source>
</evidence>
<evidence type="ECO:0000259" key="23">
    <source>
        <dbReference type="Pfam" id="PF10482"/>
    </source>
</evidence>
<evidence type="ECO:0000256" key="15">
    <source>
        <dbReference type="ARBA" id="ARBA00023125"/>
    </source>
</evidence>
<evidence type="ECO:0000256" key="17">
    <source>
        <dbReference type="ARBA" id="ARBA00023242"/>
    </source>
</evidence>
<organism evidence="24 25">
    <name type="scientific">Rhinopomastus cyanomelas</name>
    <name type="common">Common scimitarbill</name>
    <dbReference type="NCBI Taxonomy" id="113115"/>
    <lineage>
        <taxon>Eukaryota</taxon>
        <taxon>Metazoa</taxon>
        <taxon>Chordata</taxon>
        <taxon>Craniata</taxon>
        <taxon>Vertebrata</taxon>
        <taxon>Euteleostomi</taxon>
        <taxon>Archelosauria</taxon>
        <taxon>Archosauria</taxon>
        <taxon>Dinosauria</taxon>
        <taxon>Saurischia</taxon>
        <taxon>Theropoda</taxon>
        <taxon>Coelurosauria</taxon>
        <taxon>Aves</taxon>
        <taxon>Neognathae</taxon>
        <taxon>Neoaves</taxon>
        <taxon>Telluraves</taxon>
        <taxon>Coraciimorphae</taxon>
        <taxon>Bucerotiformes</taxon>
        <taxon>Rhinopomastidae</taxon>
        <taxon>Rhinopomastus</taxon>
    </lineage>
</organism>
<evidence type="ECO:0000256" key="13">
    <source>
        <dbReference type="ARBA" id="ARBA00022833"/>
    </source>
</evidence>
<feature type="compositionally biased region" description="Basic and acidic residues" evidence="21">
    <location>
        <begin position="183"/>
        <end position="192"/>
    </location>
</feature>
<keyword evidence="7" id="KW-0132">Cell division</keyword>
<evidence type="ECO:0000256" key="16">
    <source>
        <dbReference type="ARBA" id="ARBA00023204"/>
    </source>
</evidence>
<dbReference type="GO" id="GO:0005634">
    <property type="term" value="C:nucleus"/>
    <property type="evidence" value="ECO:0007669"/>
    <property type="project" value="UniProtKB-SubCell"/>
</dbReference>
<dbReference type="GO" id="GO:0010792">
    <property type="term" value="P:DNA double-strand break processing involved in repair via single-strand annealing"/>
    <property type="evidence" value="ECO:0007669"/>
    <property type="project" value="TreeGrafter"/>
</dbReference>
<proteinExistence type="inferred from homology"/>
<dbReference type="GO" id="GO:0005694">
    <property type="term" value="C:chromosome"/>
    <property type="evidence" value="ECO:0007669"/>
    <property type="project" value="UniProtKB-SubCell"/>
</dbReference>
<keyword evidence="13" id="KW-0862">Zinc</keyword>
<evidence type="ECO:0000256" key="18">
    <source>
        <dbReference type="ARBA" id="ARBA00023254"/>
    </source>
</evidence>
<evidence type="ECO:0000256" key="20">
    <source>
        <dbReference type="SAM" id="Coils"/>
    </source>
</evidence>
<comment type="subcellular location">
    <subcellularLocation>
        <location evidence="2">Chromosome</location>
    </subcellularLocation>
    <subcellularLocation>
        <location evidence="1">Nucleus</location>
    </subcellularLocation>
</comment>
<dbReference type="Proteomes" id="UP000565785">
    <property type="component" value="Unassembled WGS sequence"/>
</dbReference>
<evidence type="ECO:0000256" key="8">
    <source>
        <dbReference type="ARBA" id="ARBA00022722"/>
    </source>
</evidence>
<keyword evidence="18" id="KW-0469">Meiosis</keyword>
<evidence type="ECO:0000256" key="5">
    <source>
        <dbReference type="ARBA" id="ARBA00022454"/>
    </source>
</evidence>
<feature type="region of interest" description="Disordered" evidence="21">
    <location>
        <begin position="469"/>
        <end position="498"/>
    </location>
</feature>
<evidence type="ECO:0000256" key="1">
    <source>
        <dbReference type="ARBA" id="ARBA00004123"/>
    </source>
</evidence>
<evidence type="ECO:0000256" key="4">
    <source>
        <dbReference type="ARBA" id="ARBA00020680"/>
    </source>
</evidence>
<evidence type="ECO:0000256" key="21">
    <source>
        <dbReference type="SAM" id="MobiDB-lite"/>
    </source>
</evidence>
<dbReference type="PANTHER" id="PTHR15107">
    <property type="entry name" value="RETINOBLASTOMA BINDING PROTEIN 8"/>
    <property type="match status" value="1"/>
</dbReference>
<keyword evidence="16" id="KW-0234">DNA repair</keyword>
<evidence type="ECO:0000256" key="3">
    <source>
        <dbReference type="ARBA" id="ARBA00007496"/>
    </source>
</evidence>
<keyword evidence="14 20" id="KW-0175">Coiled coil</keyword>
<keyword evidence="5" id="KW-0158">Chromosome</keyword>
<dbReference type="InterPro" id="IPR013882">
    <property type="entry name" value="Ctp1_C"/>
</dbReference>
<feature type="domain" description="DNA endonuclease Ctp1 N-terminal" evidence="23">
    <location>
        <begin position="21"/>
        <end position="139"/>
    </location>
</feature>
<comment type="similarity">
    <text evidence="3">Belongs to the COM1/SAE2/CtIP family.</text>
</comment>
<dbReference type="GO" id="GO:0003684">
    <property type="term" value="F:damaged DNA binding"/>
    <property type="evidence" value="ECO:0007669"/>
    <property type="project" value="TreeGrafter"/>
</dbReference>
<keyword evidence="12" id="KW-0378">Hydrolase</keyword>
<protein>
    <recommendedName>
        <fullName evidence="4">DNA endonuclease RBBP8</fullName>
    </recommendedName>
</protein>
<keyword evidence="25" id="KW-1185">Reference proteome</keyword>
<evidence type="ECO:0000256" key="9">
    <source>
        <dbReference type="ARBA" id="ARBA00022759"/>
    </source>
</evidence>
<reference evidence="24 25" key="1">
    <citation type="submission" date="2019-09" db="EMBL/GenBank/DDBJ databases">
        <title>Bird 10,000 Genomes (B10K) Project - Family phase.</title>
        <authorList>
            <person name="Zhang G."/>
        </authorList>
    </citation>
    <scope>NUCLEOTIDE SEQUENCE [LARGE SCALE GENOMIC DNA]</scope>
    <source>
        <strain evidence="24">B10K-DU-002-35</strain>
        <tissue evidence="24">Muscle</tissue>
    </source>
</reference>